<dbReference type="PANTHER" id="PTHR23070">
    <property type="entry name" value="BCS1 AAA-TYPE ATPASE"/>
    <property type="match status" value="1"/>
</dbReference>
<dbReference type="InterPro" id="IPR003593">
    <property type="entry name" value="AAA+_ATPase"/>
</dbReference>
<dbReference type="Gene3D" id="3.40.50.300">
    <property type="entry name" value="P-loop containing nucleotide triphosphate hydrolases"/>
    <property type="match status" value="2"/>
</dbReference>
<dbReference type="InterPro" id="IPR027417">
    <property type="entry name" value="P-loop_NTPase"/>
</dbReference>
<reference evidence="3 4" key="1">
    <citation type="submission" date="2020-04" db="EMBL/GenBank/DDBJ databases">
        <title>Advantages and limits of metagenomic assembly and binning of a giant virus.</title>
        <authorList>
            <person name="Schulz F."/>
            <person name="Andreani J."/>
            <person name="Francis R."/>
            <person name="Boudjemaa H."/>
            <person name="Bou Khalil J.Y."/>
            <person name="Lee J."/>
            <person name="La Scola B."/>
            <person name="Woyke T."/>
        </authorList>
    </citation>
    <scope>NUCLEOTIDE SEQUENCE [LARGE SCALE GENOMIC DNA]</scope>
    <source>
        <strain evidence="3 4">FV1/VV64</strain>
    </source>
</reference>
<dbReference type="Proteomes" id="UP001162001">
    <property type="component" value="Segment"/>
</dbReference>
<accession>A0A7D3UVX5</accession>
<evidence type="ECO:0000313" key="3">
    <source>
        <dbReference type="EMBL" id="QKF94434.1"/>
    </source>
</evidence>
<proteinExistence type="inferred from homology"/>
<dbReference type="GO" id="GO:0005524">
    <property type="term" value="F:ATP binding"/>
    <property type="evidence" value="ECO:0007669"/>
    <property type="project" value="InterPro"/>
</dbReference>
<gene>
    <name evidence="3" type="ORF">Fadolivirus_1_976</name>
</gene>
<evidence type="ECO:0000256" key="1">
    <source>
        <dbReference type="ARBA" id="ARBA00007448"/>
    </source>
</evidence>
<dbReference type="InterPro" id="IPR050747">
    <property type="entry name" value="Mitochondrial_chaperone_BCS1"/>
</dbReference>
<sequence>MNNTLPSIYGIHNIINGSKSGNHFIDMIMITVFSTVITSIVSSITEIHKTLLSYIGKFIKIIFEYLRKYKNKNVYEITIENNLRKPDPKVNNKLLIEAILYDYKKAQKYKINNTEFDNNHQNEYTRENNRKLMLSVNDIFTDDNIRIEHDIITKNIQIVNQNGKADMSGEDKNEKVVSEEVPVTEKLTLSSPTSLNHIKNYIESKRNAYIKEFCSINNTVCIYPVSSYGAAYLEFNKLKFESKKTLSNWFSPHKDKISKIIDDFKNKQGIYKLDSIPYKLSFMLYGEPGCGKTSFIKALANELDRCIIPIFLDKFTSVNSFKQLFQSEYMFVKEKDNYCNWMYLPMNKRLIVFEEIDTAGTIIMDRNKLKEIVKNKEKEIKENKLYRKLLKNCDNKKNTDSDNPDDWFDTQSNINTMGINTIGRGSTSYDLRGITGAANEGIFVKDINKYVKNESKKITSNKKNKQQNELDDELIDDDIFEKFIRHKSGLTLGDILDTLDGLCESSGLAYIMTTNHIDLLDPALIRPGRITYIAHLEEIRYNEIKAMLTYYYITNNCYDEDIANDKKIQMVEEIAVRFDGKFNPSKLEEFCKIYTLNELFIKMNEL</sequence>
<dbReference type="Pfam" id="PF00004">
    <property type="entry name" value="AAA"/>
    <property type="match status" value="1"/>
</dbReference>
<feature type="domain" description="AAA+ ATPase" evidence="2">
    <location>
        <begin position="278"/>
        <end position="540"/>
    </location>
</feature>
<dbReference type="CDD" id="cd00009">
    <property type="entry name" value="AAA"/>
    <property type="match status" value="1"/>
</dbReference>
<comment type="similarity">
    <text evidence="1">Belongs to the AAA ATPase family. BCS1 subfamily.</text>
</comment>
<dbReference type="SMART" id="SM00382">
    <property type="entry name" value="AAA"/>
    <property type="match status" value="1"/>
</dbReference>
<dbReference type="SUPFAM" id="SSF52540">
    <property type="entry name" value="P-loop containing nucleoside triphosphate hydrolases"/>
    <property type="match status" value="1"/>
</dbReference>
<dbReference type="EMBL" id="MT418680">
    <property type="protein sequence ID" value="QKF94434.1"/>
    <property type="molecule type" value="Genomic_DNA"/>
</dbReference>
<keyword evidence="4" id="KW-1185">Reference proteome</keyword>
<organism evidence="3 4">
    <name type="scientific">Fadolivirus FV1/VV64</name>
    <dbReference type="NCBI Taxonomy" id="3070911"/>
    <lineage>
        <taxon>Viruses</taxon>
        <taxon>Varidnaviria</taxon>
        <taxon>Bamfordvirae</taxon>
        <taxon>Nucleocytoviricota</taxon>
        <taxon>Megaviricetes</taxon>
        <taxon>Imitervirales</taxon>
        <taxon>Mimiviridae</taxon>
        <taxon>Klosneuvirinae</taxon>
        <taxon>Fadolivirus</taxon>
        <taxon>Fadolivirus algeromassiliense</taxon>
    </lineage>
</organism>
<evidence type="ECO:0000313" key="4">
    <source>
        <dbReference type="Proteomes" id="UP001162001"/>
    </source>
</evidence>
<dbReference type="GO" id="GO:0016887">
    <property type="term" value="F:ATP hydrolysis activity"/>
    <property type="evidence" value="ECO:0007669"/>
    <property type="project" value="InterPro"/>
</dbReference>
<protein>
    <submittedName>
        <fullName evidence="3">AAA ATPase protein</fullName>
    </submittedName>
</protein>
<name>A0A7D3UVX5_9VIRU</name>
<evidence type="ECO:0000259" key="2">
    <source>
        <dbReference type="SMART" id="SM00382"/>
    </source>
</evidence>
<dbReference type="InterPro" id="IPR003959">
    <property type="entry name" value="ATPase_AAA_core"/>
</dbReference>